<comment type="catalytic activity">
    <reaction evidence="2">
        <text>an acyl phosphate + H2O = a carboxylate + phosphate + H(+)</text>
        <dbReference type="Rhea" id="RHEA:14965"/>
        <dbReference type="ChEBI" id="CHEBI:15377"/>
        <dbReference type="ChEBI" id="CHEBI:15378"/>
        <dbReference type="ChEBI" id="CHEBI:29067"/>
        <dbReference type="ChEBI" id="CHEBI:43474"/>
        <dbReference type="ChEBI" id="CHEBI:59918"/>
        <dbReference type="EC" id="3.6.1.7"/>
    </reaction>
</comment>
<dbReference type="GO" id="GO:0051604">
    <property type="term" value="P:protein maturation"/>
    <property type="evidence" value="ECO:0007669"/>
    <property type="project" value="TreeGrafter"/>
</dbReference>
<dbReference type="PROSITE" id="PS51163">
    <property type="entry name" value="YRDC"/>
    <property type="match status" value="1"/>
</dbReference>
<dbReference type="InterPro" id="IPR041440">
    <property type="entry name" value="HypF_C"/>
</dbReference>
<dbReference type="GO" id="GO:0016743">
    <property type="term" value="F:carboxyl- or carbamoyltransferase activity"/>
    <property type="evidence" value="ECO:0007669"/>
    <property type="project" value="TreeGrafter"/>
</dbReference>
<feature type="domain" description="YrdC-like" evidence="4">
    <location>
        <begin position="213"/>
        <end position="464"/>
    </location>
</feature>
<dbReference type="Proteomes" id="UP000299794">
    <property type="component" value="Unassembled WGS sequence"/>
</dbReference>
<dbReference type="SUPFAM" id="SSF55821">
    <property type="entry name" value="YrdC/RibB"/>
    <property type="match status" value="2"/>
</dbReference>
<dbReference type="InterPro" id="IPR017968">
    <property type="entry name" value="Acylphosphatase_CS"/>
</dbReference>
<dbReference type="Pfam" id="PF22521">
    <property type="entry name" value="HypF_C_2"/>
    <property type="match status" value="1"/>
</dbReference>
<protein>
    <recommendedName>
        <fullName evidence="2">acylphosphatase</fullName>
        <ecNumber evidence="2">3.6.1.7</ecNumber>
    </recommendedName>
</protein>
<dbReference type="RefSeq" id="WP_237157216.1">
    <property type="nucleotide sequence ID" value="NZ_BJCD01000042.1"/>
</dbReference>
<dbReference type="EC" id="3.6.1.7" evidence="2"/>
<dbReference type="GO" id="GO:0003998">
    <property type="term" value="F:acylphosphatase activity"/>
    <property type="evidence" value="ECO:0007669"/>
    <property type="project" value="UniProtKB-EC"/>
</dbReference>
<dbReference type="Gene3D" id="3.90.870.40">
    <property type="match status" value="1"/>
</dbReference>
<dbReference type="InterPro" id="IPR055128">
    <property type="entry name" value="HypF_C_2"/>
</dbReference>
<dbReference type="PANTHER" id="PTHR42959">
    <property type="entry name" value="CARBAMOYLTRANSFERASE"/>
    <property type="match status" value="1"/>
</dbReference>
<evidence type="ECO:0000259" key="4">
    <source>
        <dbReference type="PROSITE" id="PS51163"/>
    </source>
</evidence>
<keyword evidence="2" id="KW-0378">Hydrolase</keyword>
<dbReference type="Pfam" id="PF00708">
    <property type="entry name" value="Acylphosphatase"/>
    <property type="match status" value="1"/>
</dbReference>
<organism evidence="5 6">
    <name type="scientific">Planktothrix agardhii CCAP 1459/11A</name>
    <dbReference type="NCBI Taxonomy" id="282420"/>
    <lineage>
        <taxon>Bacteria</taxon>
        <taxon>Bacillati</taxon>
        <taxon>Cyanobacteriota</taxon>
        <taxon>Cyanophyceae</taxon>
        <taxon>Oscillatoriophycideae</taxon>
        <taxon>Oscillatoriales</taxon>
        <taxon>Microcoleaceae</taxon>
        <taxon>Planktothrix</taxon>
    </lineage>
</organism>
<dbReference type="PROSITE" id="PS00150">
    <property type="entry name" value="ACYLPHOSPHATASE_1"/>
    <property type="match status" value="1"/>
</dbReference>
<dbReference type="Gene3D" id="3.90.870.50">
    <property type="match status" value="1"/>
</dbReference>
<reference evidence="6" key="1">
    <citation type="submission" date="2019-02" db="EMBL/GenBank/DDBJ databases">
        <title>Draft genome sequence of Planktothrix agardhii NIES-905.</title>
        <authorList>
            <person name="Yamaguchi H."/>
            <person name="Suzuki S."/>
            <person name="Kawachi M."/>
        </authorList>
    </citation>
    <scope>NUCLEOTIDE SEQUENCE [LARGE SCALE GENOMIC DNA]</scope>
    <source>
        <strain evidence="6">CCAP 1459/11A</strain>
    </source>
</reference>
<dbReference type="InterPro" id="IPR051060">
    <property type="entry name" value="Carbamoyltrans_HypF-like"/>
</dbReference>
<evidence type="ECO:0000256" key="1">
    <source>
        <dbReference type="ARBA" id="ARBA00008097"/>
    </source>
</evidence>
<dbReference type="InterPro" id="IPR006070">
    <property type="entry name" value="Sua5-like_dom"/>
</dbReference>
<accession>A0A4P5ZLU9</accession>
<dbReference type="Pfam" id="PF07503">
    <property type="entry name" value="zf-HYPF"/>
    <property type="match status" value="2"/>
</dbReference>
<dbReference type="GO" id="GO:0008270">
    <property type="term" value="F:zinc ion binding"/>
    <property type="evidence" value="ECO:0007669"/>
    <property type="project" value="InterPro"/>
</dbReference>
<feature type="active site" evidence="2">
    <location>
        <position position="29"/>
    </location>
</feature>
<dbReference type="InterPro" id="IPR001792">
    <property type="entry name" value="Acylphosphatase-like_dom"/>
</dbReference>
<feature type="active site" evidence="2">
    <location>
        <position position="47"/>
    </location>
</feature>
<dbReference type="AlphaFoldDB" id="A0A4P5ZLU9"/>
<dbReference type="SUPFAM" id="SSF54975">
    <property type="entry name" value="Acylphosphatase/BLUF domain-like"/>
    <property type="match status" value="1"/>
</dbReference>
<evidence type="ECO:0000313" key="5">
    <source>
        <dbReference type="EMBL" id="GDZ94322.1"/>
    </source>
</evidence>
<dbReference type="Gene3D" id="3.30.420.360">
    <property type="match status" value="1"/>
</dbReference>
<dbReference type="PROSITE" id="PS51160">
    <property type="entry name" value="ACYLPHOSPHATASE_3"/>
    <property type="match status" value="1"/>
</dbReference>
<dbReference type="InterPro" id="IPR036046">
    <property type="entry name" value="Acylphosphatase-like_dom_sf"/>
</dbReference>
<dbReference type="InterPro" id="IPR011125">
    <property type="entry name" value="Znf_HypF"/>
</dbReference>
<gene>
    <name evidence="5" type="ORF">PA905_22770</name>
</gene>
<feature type="domain" description="Acylphosphatase-like" evidence="3">
    <location>
        <begin position="14"/>
        <end position="100"/>
    </location>
</feature>
<comment type="caution">
    <text evidence="5">The sequence shown here is derived from an EMBL/GenBank/DDBJ whole genome shotgun (WGS) entry which is preliminary data.</text>
</comment>
<dbReference type="Gene3D" id="3.30.420.40">
    <property type="match status" value="1"/>
</dbReference>
<dbReference type="PANTHER" id="PTHR42959:SF1">
    <property type="entry name" value="CARBAMOYLTRANSFERASE HYPF"/>
    <property type="match status" value="1"/>
</dbReference>
<comment type="similarity">
    <text evidence="1">Belongs to the carbamoyltransferase HypF family.</text>
</comment>
<evidence type="ECO:0000259" key="3">
    <source>
        <dbReference type="PROSITE" id="PS51160"/>
    </source>
</evidence>
<dbReference type="Pfam" id="PF01300">
    <property type="entry name" value="Sua5_yciO_yrdC"/>
    <property type="match status" value="2"/>
</dbReference>
<dbReference type="InterPro" id="IPR017945">
    <property type="entry name" value="DHBP_synth_RibB-like_a/b_dom"/>
</dbReference>
<dbReference type="EMBL" id="BJCD01000042">
    <property type="protein sequence ID" value="GDZ94322.1"/>
    <property type="molecule type" value="Genomic_DNA"/>
</dbReference>
<dbReference type="Pfam" id="PF17788">
    <property type="entry name" value="HypF_C"/>
    <property type="match status" value="1"/>
</dbReference>
<evidence type="ECO:0000256" key="2">
    <source>
        <dbReference type="PROSITE-ProRule" id="PRU00520"/>
    </source>
</evidence>
<name>A0A4P5ZLU9_PLAAG</name>
<proteinExistence type="inferred from homology"/>
<sequence>MSPDYFDLNSQQHRLQLTIQGTVQGVGFRPFIYRLAMELNLTGWINNSVSGVLIEVEGLWEVLEQFKYRILQEKPPQSEIQTLDIVWLPPVGYSEFEIRVSESTNHPQKIAIILPDLSTCSDCLQDIFDPENRRYQYPFTNCTNCGPRYSIIRDLPYDRNHTTMATFTMCSDCQNEYSHPLNRRFHAQPNACPVCGPQLELWDKNGKVIASLNQALKQAADIIRSGQILALKGLGGFHLIVDARNETAVENLRQRKRRPAKPLAVMYPNLEQVKQDCLVSELEEKLLSSPAAPIVLLRRIFNQLKSDPPHPPLLRGGEENQTFPPITKGGLGGVTSPEENQTFPPLGKGGLGGVTSPEENQTFPPITKGGLGGVTSPENPYLGVMLPYTPIHHLLLAQLNFPIVATSGNFANEPICIDEAEVVTRLNTIADFFLVHNRPIVRPIDDSIVRIIANQEMVLRRARGYAPLPFSLPDPIGANISPLYQTNLSLAQSWDLSIENPIKILALGGHLKSTIAIAFGWAEPIAFNQKAFVSQHIGDLENPPALAVFQEVIDSLSNIYDFQPNIIVCDAHPDYYSTQFAEKLSQQNQYPIVRVQHHLAHVFAVIAEHNLQPPLLGIAWDGTGYGLDGTIWGGEFFQVTETIIQRIASFRHFPLPGGDKAVSEPRRIALGLLYELLGNDLFNSGMNLEFMESFKPQELRIMQTMLNRKLNTPLTSSVGRLFDGVAALLGICQRVSFEGEAAMALEFAINDLETDEYYPFAWLDTPQPPLEMGENRRDFDTPQPPLEMGDNIGNMSYNCRYYLNWELIIKGILEDKINKKPINLISAKFHNSLVEAVVEISQKLGEKTITLSGGCFQNKYLIERTISRLCQEGFQVYWSQKNPPNDGGLALGQAAFLINHQRFAPNQGKREESS</sequence>
<evidence type="ECO:0000313" key="6">
    <source>
        <dbReference type="Proteomes" id="UP000299794"/>
    </source>
</evidence>
<dbReference type="GO" id="GO:0003725">
    <property type="term" value="F:double-stranded RNA binding"/>
    <property type="evidence" value="ECO:0007669"/>
    <property type="project" value="InterPro"/>
</dbReference>